<dbReference type="PANTHER" id="PTHR34605:SF4">
    <property type="entry name" value="DNA ADENINE METHYLTRANSFERASE"/>
    <property type="match status" value="1"/>
</dbReference>
<reference evidence="3" key="1">
    <citation type="journal article" date="2015" name="Genom Data">
        <title>Draft genome sequences of Phytophthora kernoviae and Phytophthora ramorum lineage EU2 from Scotland.</title>
        <authorList>
            <person name="Sambles C."/>
            <person name="Schlenzig A."/>
            <person name="O'Neill P."/>
            <person name="Grant M."/>
            <person name="Studholme D.J."/>
        </authorList>
    </citation>
    <scope>NUCLEOTIDE SEQUENCE</scope>
    <source>
        <strain evidence="3">00238/432</strain>
    </source>
</reference>
<evidence type="ECO:0000259" key="2">
    <source>
        <dbReference type="PROSITE" id="PS51898"/>
    </source>
</evidence>
<evidence type="ECO:0000256" key="1">
    <source>
        <dbReference type="ARBA" id="ARBA00023172"/>
    </source>
</evidence>
<protein>
    <recommendedName>
        <fullName evidence="2">Tyr recombinase domain-containing protein</fullName>
    </recommendedName>
</protein>
<dbReference type="InterPro" id="IPR011010">
    <property type="entry name" value="DNA_brk_join_enz"/>
</dbReference>
<dbReference type="SUPFAM" id="SSF56349">
    <property type="entry name" value="DNA breaking-rejoining enzymes"/>
    <property type="match status" value="1"/>
</dbReference>
<dbReference type="GO" id="GO:0015074">
    <property type="term" value="P:DNA integration"/>
    <property type="evidence" value="ECO:0007669"/>
    <property type="project" value="InterPro"/>
</dbReference>
<dbReference type="GO" id="GO:0003677">
    <property type="term" value="F:DNA binding"/>
    <property type="evidence" value="ECO:0007669"/>
    <property type="project" value="InterPro"/>
</dbReference>
<sequence>MKKLESPNTIHIKTIWSGIKRIHGSAEVGKNPITVDTLKEILQHVPENRMIGYRDRALLLIGFSGAYRRSELVNFDVKDIRITPEGMIMRIAKSKTDQEGKGEFIGIPYGSRLETCPVRSYNEWIKQSGITDGAIFRPVNKHSHVSEKRLSDKAVALIIKKYVAAVGLDPALYAGHSIRSGFATSAAMLGKSERSIKEQTRHASDAMVRRYIRMGSLFTENAAQNIGL</sequence>
<dbReference type="Gene3D" id="1.10.443.10">
    <property type="entry name" value="Intergrase catalytic core"/>
    <property type="match status" value="1"/>
</dbReference>
<feature type="domain" description="Tyr recombinase" evidence="2">
    <location>
        <begin position="28"/>
        <end position="224"/>
    </location>
</feature>
<dbReference type="GO" id="GO:0006310">
    <property type="term" value="P:DNA recombination"/>
    <property type="evidence" value="ECO:0007669"/>
    <property type="project" value="UniProtKB-KW"/>
</dbReference>
<dbReference type="PROSITE" id="PS51898">
    <property type="entry name" value="TYR_RECOMBINASE"/>
    <property type="match status" value="1"/>
</dbReference>
<dbReference type="InterPro" id="IPR052925">
    <property type="entry name" value="Phage_Integrase-like_Recomb"/>
</dbReference>
<name>A0A8J4WAV0_9STRA</name>
<reference evidence="3" key="2">
    <citation type="submission" date="2020-02" db="EMBL/GenBank/DDBJ databases">
        <authorList>
            <person name="Studholme D.J."/>
        </authorList>
    </citation>
    <scope>NUCLEOTIDE SEQUENCE</scope>
    <source>
        <strain evidence="3">00238/432</strain>
    </source>
</reference>
<comment type="caution">
    <text evidence="3">The sequence shown here is derived from an EMBL/GenBank/DDBJ whole genome shotgun (WGS) entry which is preliminary data.</text>
</comment>
<dbReference type="AlphaFoldDB" id="A0A8J4WAV0"/>
<keyword evidence="1" id="KW-0233">DNA recombination</keyword>
<evidence type="ECO:0000313" key="3">
    <source>
        <dbReference type="EMBL" id="KAF4324938.1"/>
    </source>
</evidence>
<dbReference type="CDD" id="cd00799">
    <property type="entry name" value="INT_Cre_C"/>
    <property type="match status" value="1"/>
</dbReference>
<dbReference type="PANTHER" id="PTHR34605">
    <property type="entry name" value="PHAGE_INTEGRASE DOMAIN-CONTAINING PROTEIN"/>
    <property type="match status" value="1"/>
</dbReference>
<dbReference type="Proteomes" id="UP000702964">
    <property type="component" value="Unassembled WGS sequence"/>
</dbReference>
<organism evidence="3 4">
    <name type="scientific">Phytophthora kernoviae 00238/432</name>
    <dbReference type="NCBI Taxonomy" id="1284355"/>
    <lineage>
        <taxon>Eukaryota</taxon>
        <taxon>Sar</taxon>
        <taxon>Stramenopiles</taxon>
        <taxon>Oomycota</taxon>
        <taxon>Peronosporomycetes</taxon>
        <taxon>Peronosporales</taxon>
        <taxon>Peronosporaceae</taxon>
        <taxon>Phytophthora</taxon>
    </lineage>
</organism>
<accession>A0A8J4WAV0</accession>
<dbReference type="InterPro" id="IPR002104">
    <property type="entry name" value="Integrase_catalytic"/>
</dbReference>
<evidence type="ECO:0000313" key="4">
    <source>
        <dbReference type="Proteomes" id="UP000702964"/>
    </source>
</evidence>
<dbReference type="Pfam" id="PF00589">
    <property type="entry name" value="Phage_integrase"/>
    <property type="match status" value="1"/>
</dbReference>
<dbReference type="InterPro" id="IPR013762">
    <property type="entry name" value="Integrase-like_cat_sf"/>
</dbReference>
<proteinExistence type="predicted"/>
<dbReference type="EMBL" id="AOFI03000011">
    <property type="protein sequence ID" value="KAF4324938.1"/>
    <property type="molecule type" value="Genomic_DNA"/>
</dbReference>
<gene>
    <name evidence="3" type="ORF">G195_001756</name>
</gene>